<name>A0ABV1A352_9TELE</name>
<organism evidence="1 2">
    <name type="scientific">Ameca splendens</name>
    <dbReference type="NCBI Taxonomy" id="208324"/>
    <lineage>
        <taxon>Eukaryota</taxon>
        <taxon>Metazoa</taxon>
        <taxon>Chordata</taxon>
        <taxon>Craniata</taxon>
        <taxon>Vertebrata</taxon>
        <taxon>Euteleostomi</taxon>
        <taxon>Actinopterygii</taxon>
        <taxon>Neopterygii</taxon>
        <taxon>Teleostei</taxon>
        <taxon>Neoteleostei</taxon>
        <taxon>Acanthomorphata</taxon>
        <taxon>Ovalentaria</taxon>
        <taxon>Atherinomorphae</taxon>
        <taxon>Cyprinodontiformes</taxon>
        <taxon>Goodeidae</taxon>
        <taxon>Ameca</taxon>
    </lineage>
</organism>
<keyword evidence="2" id="KW-1185">Reference proteome</keyword>
<accession>A0ABV1A352</accession>
<reference evidence="1 2" key="1">
    <citation type="submission" date="2021-06" db="EMBL/GenBank/DDBJ databases">
        <authorList>
            <person name="Palmer J.M."/>
        </authorList>
    </citation>
    <scope>NUCLEOTIDE SEQUENCE [LARGE SCALE GENOMIC DNA]</scope>
    <source>
        <strain evidence="1 2">AS_MEX2019</strain>
        <tissue evidence="1">Muscle</tissue>
    </source>
</reference>
<dbReference type="Proteomes" id="UP001469553">
    <property type="component" value="Unassembled WGS sequence"/>
</dbReference>
<evidence type="ECO:0000313" key="2">
    <source>
        <dbReference type="Proteomes" id="UP001469553"/>
    </source>
</evidence>
<proteinExistence type="predicted"/>
<dbReference type="EMBL" id="JAHRIP010081240">
    <property type="protein sequence ID" value="MEQ2312974.1"/>
    <property type="molecule type" value="Genomic_DNA"/>
</dbReference>
<gene>
    <name evidence="1" type="ORF">AMECASPLE_036877</name>
</gene>
<comment type="caution">
    <text evidence="1">The sequence shown here is derived from an EMBL/GenBank/DDBJ whole genome shotgun (WGS) entry which is preliminary data.</text>
</comment>
<protein>
    <submittedName>
        <fullName evidence="1">Uncharacterized protein</fullName>
    </submittedName>
</protein>
<evidence type="ECO:0000313" key="1">
    <source>
        <dbReference type="EMBL" id="MEQ2312974.1"/>
    </source>
</evidence>
<sequence>MFLKQISAALKCSLKTSEETLPWGLSAASHQTHTQCCIQCVWQHMKPAFTEFLLNAADSMKDKHRNPTSSILQTDRNAVMMMMDGGRRIDGEMKKEFNKDERRAAGWM</sequence>